<evidence type="ECO:0000256" key="3">
    <source>
        <dbReference type="SAM" id="Phobius"/>
    </source>
</evidence>
<feature type="region of interest" description="Disordered" evidence="2">
    <location>
        <begin position="393"/>
        <end position="564"/>
    </location>
</feature>
<evidence type="ECO:0000256" key="2">
    <source>
        <dbReference type="SAM" id="MobiDB-lite"/>
    </source>
</evidence>
<feature type="transmembrane region" description="Helical" evidence="3">
    <location>
        <begin position="218"/>
        <end position="238"/>
    </location>
</feature>
<feature type="compositionally biased region" description="Low complexity" evidence="2">
    <location>
        <begin position="437"/>
        <end position="450"/>
    </location>
</feature>
<accession>A0AA39WL76</accession>
<feature type="region of interest" description="Disordered" evidence="2">
    <location>
        <begin position="908"/>
        <end position="963"/>
    </location>
</feature>
<feature type="region of interest" description="Disordered" evidence="2">
    <location>
        <begin position="1406"/>
        <end position="1448"/>
    </location>
</feature>
<feature type="region of interest" description="Disordered" evidence="2">
    <location>
        <begin position="1736"/>
        <end position="1776"/>
    </location>
</feature>
<evidence type="ECO:0000313" key="4">
    <source>
        <dbReference type="EMBL" id="KAK0617401.1"/>
    </source>
</evidence>
<feature type="region of interest" description="Disordered" evidence="2">
    <location>
        <begin position="240"/>
        <end position="275"/>
    </location>
</feature>
<keyword evidence="3" id="KW-0812">Transmembrane</keyword>
<evidence type="ECO:0000313" key="5">
    <source>
        <dbReference type="Proteomes" id="UP001175000"/>
    </source>
</evidence>
<feature type="transmembrane region" description="Helical" evidence="3">
    <location>
        <begin position="185"/>
        <end position="206"/>
    </location>
</feature>
<feature type="region of interest" description="Disordered" evidence="2">
    <location>
        <begin position="807"/>
        <end position="844"/>
    </location>
</feature>
<feature type="transmembrane region" description="Helical" evidence="3">
    <location>
        <begin position="140"/>
        <end position="165"/>
    </location>
</feature>
<dbReference type="EMBL" id="JAULSU010000005">
    <property type="protein sequence ID" value="KAK0617401.1"/>
    <property type="molecule type" value="Genomic_DNA"/>
</dbReference>
<feature type="compositionally biased region" description="Polar residues" evidence="2">
    <location>
        <begin position="683"/>
        <end position="693"/>
    </location>
</feature>
<feature type="region of interest" description="Disordered" evidence="2">
    <location>
        <begin position="612"/>
        <end position="748"/>
    </location>
</feature>
<feature type="transmembrane region" description="Helical" evidence="3">
    <location>
        <begin position="45"/>
        <end position="67"/>
    </location>
</feature>
<feature type="region of interest" description="Disordered" evidence="2">
    <location>
        <begin position="1556"/>
        <end position="1595"/>
    </location>
</feature>
<keyword evidence="3" id="KW-1133">Transmembrane helix</keyword>
<feature type="region of interest" description="Disordered" evidence="2">
    <location>
        <begin position="1462"/>
        <end position="1532"/>
    </location>
</feature>
<name>A0AA39WL76_9PEZI</name>
<feature type="compositionally biased region" description="Basic and acidic residues" evidence="2">
    <location>
        <begin position="908"/>
        <end position="919"/>
    </location>
</feature>
<keyword evidence="1" id="KW-0175">Coiled coil</keyword>
<feature type="compositionally biased region" description="Acidic residues" evidence="2">
    <location>
        <begin position="1368"/>
        <end position="1391"/>
    </location>
</feature>
<feature type="transmembrane region" description="Helical" evidence="3">
    <location>
        <begin position="113"/>
        <end position="133"/>
    </location>
</feature>
<feature type="compositionally biased region" description="Basic and acidic residues" evidence="2">
    <location>
        <begin position="541"/>
        <end position="553"/>
    </location>
</feature>
<feature type="compositionally biased region" description="Pro residues" evidence="2">
    <location>
        <begin position="669"/>
        <end position="679"/>
    </location>
</feature>
<feature type="region of interest" description="Disordered" evidence="2">
    <location>
        <begin position="1241"/>
        <end position="1303"/>
    </location>
</feature>
<feature type="coiled-coil region" evidence="1">
    <location>
        <begin position="982"/>
        <end position="1030"/>
    </location>
</feature>
<gene>
    <name evidence="4" type="ORF">B0T14DRAFT_268795</name>
</gene>
<feature type="region of interest" description="Disordered" evidence="2">
    <location>
        <begin position="295"/>
        <end position="316"/>
    </location>
</feature>
<evidence type="ECO:0000256" key="1">
    <source>
        <dbReference type="SAM" id="Coils"/>
    </source>
</evidence>
<proteinExistence type="predicted"/>
<comment type="caution">
    <text evidence="4">The sequence shown here is derived from an EMBL/GenBank/DDBJ whole genome shotgun (WGS) entry which is preliminary data.</text>
</comment>
<feature type="compositionally biased region" description="Acidic residues" evidence="2">
    <location>
        <begin position="1478"/>
        <end position="1489"/>
    </location>
</feature>
<keyword evidence="5" id="KW-1185">Reference proteome</keyword>
<feature type="compositionally biased region" description="Low complexity" evidence="2">
    <location>
        <begin position="240"/>
        <end position="249"/>
    </location>
</feature>
<protein>
    <submittedName>
        <fullName evidence="4">Uncharacterized protein</fullName>
    </submittedName>
</protein>
<feature type="compositionally biased region" description="Pro residues" evidence="2">
    <location>
        <begin position="510"/>
        <end position="519"/>
    </location>
</feature>
<dbReference type="Proteomes" id="UP001175000">
    <property type="component" value="Unassembled WGS sequence"/>
</dbReference>
<sequence>MAVEGATQGLVAAFTFGFVVNAAAAALFLYTKGHGSAIFRDSQRLVLILFLLSAALWAQIDFVTILLNVTRSSMSCQVGIIFATVFDQLARFSIEQYLVWAMNHGQKPTVWQMVPQFVVLGRFVAGAVFAGFTRPQTDTFCVATSSTFPVAVVVIVLDVVTLLLLTARAFSSAKEVKQDELARRVSHKLVLLGFAIWTASSVPLLLGIRTVELVARTAVPAIGLTILIIIVTGCAGTLTSGRGSASGSRPPEAPSPRRINISRDISTSDSDYPPSRYEDLKEAAIRSSTTFVNPREAPTFKDETDPALPWESASVPSRPDDVAAFGRARKMDQPGGKAGAFFGFGKAAPSITVAKVMIGAPILQENDPQNPLNKIATIGLDEAARAERERRLRMQIEQPVPARPARASLSPEEAMKRGVSLKRKEVQSVASQPAGLQAQNAASSTAAQLSPGVDEIRRRSPRATSPEQIPSLPRPAAPVSPAEATPQMAATQPWLESPPLPETRAKLASPPKPVSPPKPAFSQAPVPRPEIRPSRQAPPSPKKEPEPEPEKSALQRRPTIGLPTNPRARAMKIAQDAGVQAQQQIMFVNNIVYNDPTAVQKIMKGASDMAARNAAAAEQDDPSVVNRPRPIPRKGDAPQPSPSPKHRRNRSGSLSRKSVLTSAPGSPTQLPPLPPPPLPGTSIRPQPNATKSMTVDEKMTMFFPSPPSGGRSQKAGSIAPQLPPIPVSYLGSGSPTETHRSNRTTKTSFKTESILDVDEIPRKKAVEQASKFSPMTELDLAGELGTSWLPGLEADNRSTGRSRQAAAVKRASSPIIPPAMPSRSSGWTENTEARTDDDATTNWGTVHSPEFAVGVQVMKMPALPSNVRPAERRAPAPPIAEKAPEDITFMLDELDFDHKGSSWLLEAEPKAAKEPKSERSTPSPSQWHRRVGDECPTFSAREKTRSRKAPAPTPLMLNGAPSRSKIIVQAEPSPLTSPEHALQEIQAQLKKLEDANRDSMNSPSRRLALLENLEREMGQQEDHWQEMKHDLGRDSMTSVQTTSPGRRNSRIDPVLAPQQAGSRSSIALERRASRRARMRSGAPKGADALNLSPEMERVTATTTTNWQKRLTEAQSEYMEAAAELLRSRSTKLMPALSMAQLGSPTPPDSDQSDAEEVVPRVSNRIDAVVRRSPAASLWRRTKKAPTRPSLMWAPIQKKAPEPEAELPGLFVRPAPRKEWAPLQITSTELWRKPYVNDSRSGNGLWRPAWASAAPPARTNRNSTQGIPPLQQKAPRPLTQRPPRRNRRMTLLPDILESPKPLPDKRGTLGIFQFPWGERSDTAMATVQARPAYTAMPGTMASGGPSISAAHDQRSKQLESAEYASSFFDDYDDTDDDNSEDGDGEESDDFDETTLWEIASLLKTDNVPSKNSLFPPAPKSSTSSSSVVAEHMGDIPSDEDRSRSSSRQQSIVIGLGDVLFEQPAAQKPKGRSQAIVTDENSDSWTLEEEYESKRAPSPPRAVVGLPSNPKSSKIPRAAAPAPVPVPPLSKPSQIPRLSEKKAMKAAKAISATLWKPAPVSQDAPSGLFEPNSGRTTFRTTSEEPAAKAITRKPRPSEAKPLDALLSTRLWAATPSPKSSTSKLWTAPFLPRPVATAADWSAALKGAVTASYIRRAASPAQWDAALQDAVRLSSPSLNPALRHPVFFASSLVTRSEWFHPAATGYTYDVANVHPSFFGSLAITCPKESVHPAMSSYAAKKLRGQRSKTAGTRERPASRGRAMSVSRSDSNSSRKDKEEIRAQIRALEAEQDIPVPVPDASILAQIEALEQERLFVQRAAEEDYKRRMSNGYGLFTEEPIVQEPQEVLLAPEEVVAQVQRRMSLAMRSNSVKKVAPKKKVEEKKELRGFMKQGVRGLWTPPAAVKLQTESQGLWAPGSHRGAVEDVKSEDREAYERRARGRKAMQKLARRAEILKQIAMIERDIDPMGKFKAQKLWSVRTARASNAGGRRYWLHERKPSKGVMLRY</sequence>
<feature type="region of interest" description="Disordered" evidence="2">
    <location>
        <begin position="1335"/>
        <end position="1391"/>
    </location>
</feature>
<reference evidence="4" key="1">
    <citation type="submission" date="2023-06" db="EMBL/GenBank/DDBJ databases">
        <title>Genome-scale phylogeny and comparative genomics of the fungal order Sordariales.</title>
        <authorList>
            <consortium name="Lawrence Berkeley National Laboratory"/>
            <person name="Hensen N."/>
            <person name="Bonometti L."/>
            <person name="Westerberg I."/>
            <person name="Brannstrom I.O."/>
            <person name="Guillou S."/>
            <person name="Cros-Aarteil S."/>
            <person name="Calhoun S."/>
            <person name="Haridas S."/>
            <person name="Kuo A."/>
            <person name="Mondo S."/>
            <person name="Pangilinan J."/>
            <person name="Riley R."/>
            <person name="Labutti K."/>
            <person name="Andreopoulos B."/>
            <person name="Lipzen A."/>
            <person name="Chen C."/>
            <person name="Yanf M."/>
            <person name="Daum C."/>
            <person name="Ng V."/>
            <person name="Clum A."/>
            <person name="Steindorff A."/>
            <person name="Ohm R."/>
            <person name="Martin F."/>
            <person name="Silar P."/>
            <person name="Natvig D."/>
            <person name="Lalanne C."/>
            <person name="Gautier V."/>
            <person name="Ament-Velasquez S.L."/>
            <person name="Kruys A."/>
            <person name="Hutchinson M.I."/>
            <person name="Powell A.J."/>
            <person name="Barry K."/>
            <person name="Miller A.N."/>
            <person name="Grigoriev I.V."/>
            <person name="Debuchy R."/>
            <person name="Gladieux P."/>
            <person name="Thoren M.H."/>
            <person name="Johannesson H."/>
        </authorList>
    </citation>
    <scope>NUCLEOTIDE SEQUENCE</scope>
    <source>
        <strain evidence="4">CBS 606.72</strain>
    </source>
</reference>
<feature type="compositionally biased region" description="Polar residues" evidence="2">
    <location>
        <begin position="1035"/>
        <end position="1046"/>
    </location>
</feature>
<feature type="region of interest" description="Disordered" evidence="2">
    <location>
        <begin position="1033"/>
        <end position="1088"/>
    </location>
</feature>
<keyword evidence="3" id="KW-0472">Membrane</keyword>
<feature type="transmembrane region" description="Helical" evidence="3">
    <location>
        <begin position="12"/>
        <end position="33"/>
    </location>
</feature>
<feature type="compositionally biased region" description="Polar residues" evidence="2">
    <location>
        <begin position="651"/>
        <end position="668"/>
    </location>
</feature>
<feature type="compositionally biased region" description="Low complexity" evidence="2">
    <location>
        <begin position="1245"/>
        <end position="1257"/>
    </location>
</feature>
<organism evidence="4 5">
    <name type="scientific">Immersiella caudata</name>
    <dbReference type="NCBI Taxonomy" id="314043"/>
    <lineage>
        <taxon>Eukaryota</taxon>
        <taxon>Fungi</taxon>
        <taxon>Dikarya</taxon>
        <taxon>Ascomycota</taxon>
        <taxon>Pezizomycotina</taxon>
        <taxon>Sordariomycetes</taxon>
        <taxon>Sordariomycetidae</taxon>
        <taxon>Sordariales</taxon>
        <taxon>Lasiosphaeriaceae</taxon>
        <taxon>Immersiella</taxon>
    </lineage>
</organism>